<keyword evidence="7" id="KW-0333">Golgi apparatus</keyword>
<dbReference type="Pfam" id="PF05739">
    <property type="entry name" value="SNARE"/>
    <property type="match status" value="1"/>
</dbReference>
<evidence type="ECO:0000256" key="11">
    <source>
        <dbReference type="SAM" id="Phobius"/>
    </source>
</evidence>
<keyword evidence="6 11" id="KW-1133">Transmembrane helix</keyword>
<sequence length="314" mass="36027">MATRSLTEIFILMRNNAIQSRNFYTEQSISDTDSLVHHEGGEARSSNRSQATHVRIPPEWTDSLEEAQYTLSKIQTRLKELSSLQNKHLLKPTFDDSMNEEQQIDALTQDITKMFSTCHNCIKKIQNKSLNPNLGQSETSLAKNVVTSLVTTLQNLSNNFKSDQNAYLNKIKSREERSQQYFGGASKDWNYDDWTSNSSQIEATPRVMSQQQLMLQEENTSFVEQREKEIQNVVRSIFELNSIFKEISHMVADQGTVLDRIDYNIEHTQAKVHDGLIHLQKAENYQKKNRKMICIVALVSTIIVLIIILIAVKS</sequence>
<dbReference type="GO" id="GO:0006906">
    <property type="term" value="P:vesicle fusion"/>
    <property type="evidence" value="ECO:0007669"/>
    <property type="project" value="TreeGrafter"/>
</dbReference>
<keyword evidence="5" id="KW-0653">Protein transport</keyword>
<reference evidence="13" key="1">
    <citation type="submission" date="2018-08" db="EMBL/GenBank/DDBJ databases">
        <authorList>
            <person name="Cornetti L."/>
        </authorList>
    </citation>
    <scope>NUCLEOTIDE SEQUENCE</scope>
    <source>
        <strain evidence="13">OM-SAIQ-clone2</strain>
    </source>
</reference>
<evidence type="ECO:0000256" key="8">
    <source>
        <dbReference type="ARBA" id="ARBA00023054"/>
    </source>
</evidence>
<organism evidence="13">
    <name type="scientific">Simocephalus serrulatus</name>
    <dbReference type="NCBI Taxonomy" id="117539"/>
    <lineage>
        <taxon>Eukaryota</taxon>
        <taxon>Metazoa</taxon>
        <taxon>Ecdysozoa</taxon>
        <taxon>Arthropoda</taxon>
        <taxon>Crustacea</taxon>
        <taxon>Branchiopoda</taxon>
        <taxon>Diplostraca</taxon>
        <taxon>Cladocera</taxon>
        <taxon>Anomopoda</taxon>
        <taxon>Daphniidae</taxon>
        <taxon>Simocephalus</taxon>
    </lineage>
</organism>
<keyword evidence="8" id="KW-0175">Coiled coil</keyword>
<comment type="similarity">
    <text evidence="2">Belongs to the syntaxin family.</text>
</comment>
<dbReference type="PANTHER" id="PTHR19957">
    <property type="entry name" value="SYNTAXIN"/>
    <property type="match status" value="1"/>
</dbReference>
<dbReference type="InterPro" id="IPR045242">
    <property type="entry name" value="Syntaxin"/>
</dbReference>
<proteinExistence type="evidence at transcript level"/>
<dbReference type="AlphaFoldDB" id="A0A4Y7NMH2"/>
<protein>
    <submittedName>
        <fullName evidence="13">EOG090X0AQP</fullName>
    </submittedName>
</protein>
<accession>A0A4Y7NMH2</accession>
<dbReference type="GO" id="GO:0000139">
    <property type="term" value="C:Golgi membrane"/>
    <property type="evidence" value="ECO:0007669"/>
    <property type="project" value="UniProtKB-SubCell"/>
</dbReference>
<dbReference type="GO" id="GO:0006886">
    <property type="term" value="P:intracellular protein transport"/>
    <property type="evidence" value="ECO:0007669"/>
    <property type="project" value="InterPro"/>
</dbReference>
<name>A0A4Y7NMH2_9CRUS</name>
<dbReference type="SMART" id="SM00397">
    <property type="entry name" value="t_SNARE"/>
    <property type="match status" value="1"/>
</dbReference>
<dbReference type="GO" id="GO:0031201">
    <property type="term" value="C:SNARE complex"/>
    <property type="evidence" value="ECO:0007669"/>
    <property type="project" value="TreeGrafter"/>
</dbReference>
<dbReference type="PROSITE" id="PS50192">
    <property type="entry name" value="T_SNARE"/>
    <property type="match status" value="1"/>
</dbReference>
<evidence type="ECO:0000256" key="9">
    <source>
        <dbReference type="ARBA" id="ARBA00023136"/>
    </source>
</evidence>
<evidence type="ECO:0000259" key="12">
    <source>
        <dbReference type="PROSITE" id="PS50192"/>
    </source>
</evidence>
<evidence type="ECO:0000256" key="5">
    <source>
        <dbReference type="ARBA" id="ARBA00022927"/>
    </source>
</evidence>
<evidence type="ECO:0000256" key="3">
    <source>
        <dbReference type="ARBA" id="ARBA00022448"/>
    </source>
</evidence>
<evidence type="ECO:0000256" key="10">
    <source>
        <dbReference type="SAM" id="MobiDB-lite"/>
    </source>
</evidence>
<keyword evidence="9 11" id="KW-0472">Membrane</keyword>
<feature type="transmembrane region" description="Helical" evidence="11">
    <location>
        <begin position="292"/>
        <end position="312"/>
    </location>
</feature>
<dbReference type="GO" id="GO:0000149">
    <property type="term" value="F:SNARE binding"/>
    <property type="evidence" value="ECO:0007669"/>
    <property type="project" value="TreeGrafter"/>
</dbReference>
<evidence type="ECO:0000256" key="7">
    <source>
        <dbReference type="ARBA" id="ARBA00023034"/>
    </source>
</evidence>
<dbReference type="GO" id="GO:0005484">
    <property type="term" value="F:SNAP receptor activity"/>
    <property type="evidence" value="ECO:0007669"/>
    <property type="project" value="InterPro"/>
</dbReference>
<dbReference type="InterPro" id="IPR006012">
    <property type="entry name" value="Syntaxin/epimorphin_CS"/>
</dbReference>
<dbReference type="PROSITE" id="PS00914">
    <property type="entry name" value="SYNTAXIN"/>
    <property type="match status" value="1"/>
</dbReference>
<dbReference type="EMBL" id="LR024793">
    <property type="protein sequence ID" value="SVE94412.1"/>
    <property type="molecule type" value="mRNA"/>
</dbReference>
<dbReference type="GO" id="GO:0048278">
    <property type="term" value="P:vesicle docking"/>
    <property type="evidence" value="ECO:0007669"/>
    <property type="project" value="TreeGrafter"/>
</dbReference>
<dbReference type="Gene3D" id="1.20.58.70">
    <property type="match status" value="1"/>
</dbReference>
<comment type="subcellular location">
    <subcellularLocation>
        <location evidence="1">Golgi apparatus membrane</location>
        <topology evidence="1">Single-pass type IV membrane protein</topology>
    </subcellularLocation>
</comment>
<evidence type="ECO:0000256" key="1">
    <source>
        <dbReference type="ARBA" id="ARBA00004409"/>
    </source>
</evidence>
<keyword evidence="4 11" id="KW-0812">Transmembrane</keyword>
<dbReference type="CDD" id="cd15845">
    <property type="entry name" value="SNARE_syntaxin16"/>
    <property type="match status" value="1"/>
</dbReference>
<gene>
    <name evidence="13" type="primary">EOG090X0AQP</name>
</gene>
<dbReference type="SUPFAM" id="SSF47661">
    <property type="entry name" value="t-snare proteins"/>
    <property type="match status" value="1"/>
</dbReference>
<dbReference type="InterPro" id="IPR000727">
    <property type="entry name" value="T_SNARE_dom"/>
</dbReference>
<evidence type="ECO:0000256" key="6">
    <source>
        <dbReference type="ARBA" id="ARBA00022989"/>
    </source>
</evidence>
<keyword evidence="3" id="KW-0813">Transport</keyword>
<feature type="region of interest" description="Disordered" evidence="10">
    <location>
        <begin position="34"/>
        <end position="53"/>
    </location>
</feature>
<evidence type="ECO:0000256" key="2">
    <source>
        <dbReference type="ARBA" id="ARBA00009063"/>
    </source>
</evidence>
<evidence type="ECO:0000313" key="13">
    <source>
        <dbReference type="EMBL" id="SVE94412.1"/>
    </source>
</evidence>
<dbReference type="InterPro" id="IPR010989">
    <property type="entry name" value="SNARE"/>
</dbReference>
<feature type="domain" description="T-SNARE coiled-coil homology" evidence="12">
    <location>
        <begin position="220"/>
        <end position="282"/>
    </location>
</feature>
<evidence type="ECO:0000256" key="4">
    <source>
        <dbReference type="ARBA" id="ARBA00022692"/>
    </source>
</evidence>
<dbReference type="PANTHER" id="PTHR19957:SF83">
    <property type="entry name" value="SYNTAXIN-16"/>
    <property type="match status" value="1"/>
</dbReference>